<name>A0A1U7D4Y2_9RHOB</name>
<dbReference type="KEGG" id="tpro:Ga0080559_TMP2403"/>
<reference evidence="1 2" key="1">
    <citation type="submission" date="2016-03" db="EMBL/GenBank/DDBJ databases">
        <title>Deep-sea bacteria in the southern Pacific.</title>
        <authorList>
            <person name="Tang K."/>
        </authorList>
    </citation>
    <scope>NUCLEOTIDE SEQUENCE [LARGE SCALE GENOMIC DNA]</scope>
    <source>
        <strain evidence="1 2">JLT2016</strain>
    </source>
</reference>
<dbReference type="EMBL" id="CP014796">
    <property type="protein sequence ID" value="APX23199.1"/>
    <property type="molecule type" value="Genomic_DNA"/>
</dbReference>
<organism evidence="1 2">
    <name type="scientific">Salipiger profundus</name>
    <dbReference type="NCBI Taxonomy" id="1229727"/>
    <lineage>
        <taxon>Bacteria</taxon>
        <taxon>Pseudomonadati</taxon>
        <taxon>Pseudomonadota</taxon>
        <taxon>Alphaproteobacteria</taxon>
        <taxon>Rhodobacterales</taxon>
        <taxon>Roseobacteraceae</taxon>
        <taxon>Salipiger</taxon>
    </lineage>
</organism>
<proteinExistence type="predicted"/>
<evidence type="ECO:0000313" key="2">
    <source>
        <dbReference type="Proteomes" id="UP000186559"/>
    </source>
</evidence>
<dbReference type="RefSeq" id="WP_076623325.1">
    <property type="nucleotide sequence ID" value="NZ_BMEW01000005.1"/>
</dbReference>
<dbReference type="AlphaFoldDB" id="A0A1U7D4Y2"/>
<evidence type="ECO:0000313" key="1">
    <source>
        <dbReference type="EMBL" id="APX23199.1"/>
    </source>
</evidence>
<accession>A0A1U7D4Y2</accession>
<keyword evidence="2" id="KW-1185">Reference proteome</keyword>
<gene>
    <name evidence="1" type="ORF">Ga0080559_TMP2403</name>
</gene>
<dbReference type="STRING" id="1229727.Ga0080559_TMP2403"/>
<dbReference type="Proteomes" id="UP000186559">
    <property type="component" value="Chromosome"/>
</dbReference>
<sequence length="195" mass="21622">MTFFPSDFDPRDERLGLLDLVSLNTPDGTARFWIGGDGVFTDSSGEQWFGSQLLSVESLESAINGVAPAGRASLAYFQDPDADNLIASIKSQGADYVSGRDIAFYVQPVRSFGEMYKPTTAPIKWMKRVMRTITFSIQGPVQREISVSFEAWSENRRTARRIAYNTAGHASLIGESNPSLEFIPTTDFEEEKLFG</sequence>
<protein>
    <submittedName>
        <fullName evidence="1">Uncharacterized protein</fullName>
    </submittedName>
</protein>